<evidence type="ECO:0000256" key="4">
    <source>
        <dbReference type="ARBA" id="ARBA00022505"/>
    </source>
</evidence>
<dbReference type="OrthoDB" id="9810782at2"/>
<dbReference type="eggNOG" id="COG0243">
    <property type="taxonomic scope" value="Bacteria"/>
</dbReference>
<evidence type="ECO:0000256" key="9">
    <source>
        <dbReference type="ARBA" id="ARBA00023014"/>
    </source>
</evidence>
<gene>
    <name evidence="12" type="ordered locus">Hhal_1166</name>
</gene>
<dbReference type="InterPro" id="IPR009010">
    <property type="entry name" value="Asp_de-COase-like_dom_sf"/>
</dbReference>
<keyword evidence="8" id="KW-0408">Iron</keyword>
<keyword evidence="4" id="KW-0500">Molybdenum</keyword>
<dbReference type="Proteomes" id="UP000000647">
    <property type="component" value="Chromosome"/>
</dbReference>
<dbReference type="KEGG" id="hha:Hhal_1166"/>
<evidence type="ECO:0000256" key="3">
    <source>
        <dbReference type="ARBA" id="ARBA00022485"/>
    </source>
</evidence>
<comment type="similarity">
    <text evidence="2">Belongs to the prokaryotic molybdopterin-containing oxidoreductase family.</text>
</comment>
<reference evidence="13" key="1">
    <citation type="submission" date="2006-12" db="EMBL/GenBank/DDBJ databases">
        <title>Complete sequence of Halorhodospira halophila SL1.</title>
        <authorList>
            <consortium name="US DOE Joint Genome Institute"/>
            <person name="Copeland A."/>
            <person name="Lucas S."/>
            <person name="Lapidus A."/>
            <person name="Barry K."/>
            <person name="Detter J.C."/>
            <person name="Glavina del Rio T."/>
            <person name="Hammon N."/>
            <person name="Israni S."/>
            <person name="Dalin E."/>
            <person name="Tice H."/>
            <person name="Pitluck S."/>
            <person name="Saunders E."/>
            <person name="Brettin T."/>
            <person name="Bruce D."/>
            <person name="Han C."/>
            <person name="Tapia R."/>
            <person name="Schmutz J."/>
            <person name="Larimer F."/>
            <person name="Land M."/>
            <person name="Hauser L."/>
            <person name="Kyrpides N."/>
            <person name="Mikhailova N."/>
            <person name="Hoff W."/>
            <person name="Richardson P."/>
        </authorList>
    </citation>
    <scope>NUCLEOTIDE SEQUENCE [LARGE SCALE GENOMIC DNA]</scope>
    <source>
        <strain evidence="13">DSM 244 / SL1</strain>
    </source>
</reference>
<reference evidence="12 13" key="2">
    <citation type="journal article" date="2013" name="Stand. Genomic Sci.">
        <title>Complete genome sequence of Halorhodospira halophila SL1.</title>
        <authorList>
            <person name="Challacombe J.F."/>
            <person name="Majid S."/>
            <person name="Deole R."/>
            <person name="Brettin T.S."/>
            <person name="Bruce D."/>
            <person name="Delano S.F."/>
            <person name="Detter J.C."/>
            <person name="Gleasner C.D."/>
            <person name="Han C.S."/>
            <person name="Misra M."/>
            <person name="Reitenga K.G."/>
            <person name="Mikhailova N."/>
            <person name="Woyke T."/>
            <person name="Pitluck S."/>
            <person name="Nolan M."/>
            <person name="Land M.L."/>
            <person name="Saunders E."/>
            <person name="Tapia R."/>
            <person name="Lapidus A."/>
            <person name="Ivanova N."/>
            <person name="Hoff W.D."/>
        </authorList>
    </citation>
    <scope>NUCLEOTIDE SEQUENCE [LARGE SCALE GENOMIC DNA]</scope>
    <source>
        <strain evidence="13">DSM 244 / SL1</strain>
    </source>
</reference>
<dbReference type="GO" id="GO:0016491">
    <property type="term" value="F:oxidoreductase activity"/>
    <property type="evidence" value="ECO:0007669"/>
    <property type="project" value="UniProtKB-KW"/>
</dbReference>
<evidence type="ECO:0000256" key="6">
    <source>
        <dbReference type="ARBA" id="ARBA00022729"/>
    </source>
</evidence>
<dbReference type="InterPro" id="IPR006963">
    <property type="entry name" value="Mopterin_OxRdtase_4Fe-4S_dom"/>
</dbReference>
<dbReference type="HOGENOM" id="CLU_000422_13_3_6"/>
<dbReference type="GO" id="GO:0043546">
    <property type="term" value="F:molybdopterin cofactor binding"/>
    <property type="evidence" value="ECO:0007669"/>
    <property type="project" value="InterPro"/>
</dbReference>
<evidence type="ECO:0000259" key="11">
    <source>
        <dbReference type="PROSITE" id="PS51669"/>
    </source>
</evidence>
<dbReference type="SUPFAM" id="SSF50692">
    <property type="entry name" value="ADC-like"/>
    <property type="match status" value="1"/>
</dbReference>
<dbReference type="Pfam" id="PF00384">
    <property type="entry name" value="Molybdopterin"/>
    <property type="match status" value="1"/>
</dbReference>
<dbReference type="EC" id="1.2.1.2" evidence="12"/>
<evidence type="ECO:0000313" key="13">
    <source>
        <dbReference type="Proteomes" id="UP000000647"/>
    </source>
</evidence>
<evidence type="ECO:0000256" key="1">
    <source>
        <dbReference type="ARBA" id="ARBA00001942"/>
    </source>
</evidence>
<dbReference type="PANTHER" id="PTHR43742">
    <property type="entry name" value="TRIMETHYLAMINE-N-OXIDE REDUCTASE"/>
    <property type="match status" value="1"/>
</dbReference>
<keyword evidence="13" id="KW-1185">Reference proteome</keyword>
<dbReference type="PANTHER" id="PTHR43742:SF9">
    <property type="entry name" value="TETRATHIONATE REDUCTASE SUBUNIT A"/>
    <property type="match status" value="1"/>
</dbReference>
<dbReference type="InterPro" id="IPR006311">
    <property type="entry name" value="TAT_signal"/>
</dbReference>
<dbReference type="Pfam" id="PF04879">
    <property type="entry name" value="Molybdop_Fe4S4"/>
    <property type="match status" value="1"/>
</dbReference>
<dbReference type="PROSITE" id="PS51318">
    <property type="entry name" value="TAT"/>
    <property type="match status" value="1"/>
</dbReference>
<feature type="region of interest" description="Disordered" evidence="10">
    <location>
        <begin position="704"/>
        <end position="725"/>
    </location>
</feature>
<dbReference type="Gene3D" id="2.20.25.90">
    <property type="entry name" value="ADC-like domains"/>
    <property type="match status" value="1"/>
</dbReference>
<keyword evidence="3" id="KW-0004">4Fe-4S</keyword>
<evidence type="ECO:0000256" key="5">
    <source>
        <dbReference type="ARBA" id="ARBA00022723"/>
    </source>
</evidence>
<protein>
    <submittedName>
        <fullName evidence="12">Formate dehydrogenase</fullName>
        <ecNumber evidence="12">1.2.1.2</ecNumber>
    </submittedName>
</protein>
<dbReference type="PROSITE" id="PS51669">
    <property type="entry name" value="4FE4S_MOW_BIS_MGD"/>
    <property type="match status" value="1"/>
</dbReference>
<dbReference type="AlphaFoldDB" id="A1WW79"/>
<evidence type="ECO:0000256" key="7">
    <source>
        <dbReference type="ARBA" id="ARBA00023002"/>
    </source>
</evidence>
<dbReference type="Gene3D" id="2.40.40.20">
    <property type="match status" value="1"/>
</dbReference>
<evidence type="ECO:0000313" key="12">
    <source>
        <dbReference type="EMBL" id="ABM61941.1"/>
    </source>
</evidence>
<evidence type="ECO:0000256" key="8">
    <source>
        <dbReference type="ARBA" id="ARBA00023004"/>
    </source>
</evidence>
<dbReference type="InterPro" id="IPR050612">
    <property type="entry name" value="Prok_Mopterin_Oxidored"/>
</dbReference>
<organism evidence="12 13">
    <name type="scientific">Halorhodospira halophila (strain DSM 244 / SL1)</name>
    <name type="common">Ectothiorhodospira halophila (strain DSM 244 / SL1)</name>
    <dbReference type="NCBI Taxonomy" id="349124"/>
    <lineage>
        <taxon>Bacteria</taxon>
        <taxon>Pseudomonadati</taxon>
        <taxon>Pseudomonadota</taxon>
        <taxon>Gammaproteobacteria</taxon>
        <taxon>Chromatiales</taxon>
        <taxon>Ectothiorhodospiraceae</taxon>
        <taxon>Halorhodospira</taxon>
    </lineage>
</organism>
<dbReference type="STRING" id="349124.Hhal_1166"/>
<dbReference type="SMART" id="SM00926">
    <property type="entry name" value="Molybdop_Fe4S4"/>
    <property type="match status" value="1"/>
</dbReference>
<keyword evidence="7 12" id="KW-0560">Oxidoreductase</keyword>
<dbReference type="GO" id="GO:0051539">
    <property type="term" value="F:4 iron, 4 sulfur cluster binding"/>
    <property type="evidence" value="ECO:0007669"/>
    <property type="project" value="UniProtKB-KW"/>
</dbReference>
<dbReference type="Pfam" id="PF01568">
    <property type="entry name" value="Molydop_binding"/>
    <property type="match status" value="1"/>
</dbReference>
<proteinExistence type="inferred from homology"/>
<dbReference type="CDD" id="cd02778">
    <property type="entry name" value="MopB_CT_Thiosulfate-R-like"/>
    <property type="match status" value="1"/>
</dbReference>
<dbReference type="SUPFAM" id="SSF53706">
    <property type="entry name" value="Formate dehydrogenase/DMSO reductase, domains 1-3"/>
    <property type="match status" value="1"/>
</dbReference>
<accession>A1WW79</accession>
<evidence type="ECO:0000256" key="10">
    <source>
        <dbReference type="SAM" id="MobiDB-lite"/>
    </source>
</evidence>
<keyword evidence="5" id="KW-0479">Metal-binding</keyword>
<dbReference type="InterPro" id="IPR006657">
    <property type="entry name" value="MoPterin_dinucl-bd_dom"/>
</dbReference>
<dbReference type="EMBL" id="CP000544">
    <property type="protein sequence ID" value="ABM61941.1"/>
    <property type="molecule type" value="Genomic_DNA"/>
</dbReference>
<keyword evidence="6" id="KW-0732">Signal</keyword>
<keyword evidence="9" id="KW-0411">Iron-sulfur</keyword>
<sequence length="750" mass="83727">MRKWRAFDPRRRALLQGSLAAGAATAVGVPESAQAHPRVPRSAEPARAMEDHVFSWCNLCPWRCGVIVRRDDNGRIARLEGNPDHPQNEGLLCSRGHAGVMDVYNQDRIKQPLLRDGPRGSDRWRPVSWDEALDLIGERLRAVRDEHGPQGISVLAHSYWKKPYHRLAQALGTPNFIDSVWAMCLGPRMLSYELVAGRPLTGIETLDVRRTRYFLIFGRNLAESFLNGEVRDWMRALADGAKSVYVDPRHTITADRSHEWLPIRPLTDHALVLALIHTVIEEELYDSAFVEDYCTGLDELRERVAGYTPEWAAEETDIDAADIRRIAREMAEAAPAVLAYAPRRMARTRNDVGLGVAIAVLNSLFGVWDRHGGIFRPQRLEIPEPDLPEFPESAAEPIDGTGVPDRYPLANPQFGLASTFWSALAAQDPYPVKAMIAAGNNAMKNTGFPGVVRRAIDQLDLFVATDIQPNETNRLADVILPEPSALERYDDLQEGWGYRGWIAVRMPGMEALHDTRDPWRICQGIAAQLGLEDYFPHGSVRELIEDRLEKAGYDFEALAEKGVITTEADPAHNFPREHGASSRFDTPSGKVELVPSRLVEHGLDDALDYRREVERGGGELHFLFGRVSFHTHTRTQNNPWLAGFMEENPLWIHEETASERGIVDGDTVEVIDSRGCREVFHARVTARIRRDAVYTAHGYGRDDPRLSVAHGRGGSATTFASPDIDPTSGAAAMLRGLVHVRRIEPSEGVS</sequence>
<name>A1WW79_HALHL</name>
<dbReference type="InterPro" id="IPR006656">
    <property type="entry name" value="Mopterin_OxRdtase"/>
</dbReference>
<dbReference type="GO" id="GO:0046872">
    <property type="term" value="F:metal ion binding"/>
    <property type="evidence" value="ECO:0007669"/>
    <property type="project" value="UniProtKB-KW"/>
</dbReference>
<evidence type="ECO:0000256" key="2">
    <source>
        <dbReference type="ARBA" id="ARBA00010312"/>
    </source>
</evidence>
<comment type="cofactor">
    <cofactor evidence="1">
        <name>Mo-bis(molybdopterin guanine dinucleotide)</name>
        <dbReference type="ChEBI" id="CHEBI:60539"/>
    </cofactor>
</comment>
<dbReference type="Gene3D" id="3.40.50.740">
    <property type="match status" value="1"/>
</dbReference>
<dbReference type="Gene3D" id="3.40.228.10">
    <property type="entry name" value="Dimethylsulfoxide Reductase, domain 2"/>
    <property type="match status" value="1"/>
</dbReference>
<feature type="domain" description="4Fe-4S Mo/W bis-MGD-type" evidence="11">
    <location>
        <begin position="50"/>
        <end position="107"/>
    </location>
</feature>